<keyword evidence="7" id="KW-0539">Nucleus</keyword>
<dbReference type="InterPro" id="IPR016024">
    <property type="entry name" value="ARM-type_fold"/>
</dbReference>
<evidence type="ECO:0000256" key="6">
    <source>
        <dbReference type="ARBA" id="ARBA00022927"/>
    </source>
</evidence>
<dbReference type="Gene3D" id="1.25.10.10">
    <property type="entry name" value="Leucine-rich Repeat Variant"/>
    <property type="match status" value="1"/>
</dbReference>
<evidence type="ECO:0000313" key="13">
    <source>
        <dbReference type="Proteomes" id="UP000504611"/>
    </source>
</evidence>
<evidence type="ECO:0000256" key="1">
    <source>
        <dbReference type="ARBA" id="ARBA00004123"/>
    </source>
</evidence>
<dbReference type="InterPro" id="IPR001494">
    <property type="entry name" value="Importin-beta_N"/>
</dbReference>
<evidence type="ECO:0000256" key="11">
    <source>
        <dbReference type="ARBA" id="ARBA00080641"/>
    </source>
</evidence>
<dbReference type="InterPro" id="IPR040122">
    <property type="entry name" value="Importin_beta"/>
</dbReference>
<accession>A0A6I9NLG6</accession>
<proteinExistence type="inferred from homology"/>
<dbReference type="InterPro" id="IPR057672">
    <property type="entry name" value="TPR_IPO4/5"/>
</dbReference>
<comment type="subcellular location">
    <subcellularLocation>
        <location evidence="2">Cytoplasm</location>
    </subcellularLocation>
    <subcellularLocation>
        <location evidence="1">Nucleus</location>
    </subcellularLocation>
</comment>
<evidence type="ECO:0000256" key="4">
    <source>
        <dbReference type="ARBA" id="ARBA00022490"/>
    </source>
</evidence>
<dbReference type="GO" id="GO:0006606">
    <property type="term" value="P:protein import into nucleus"/>
    <property type="evidence" value="ECO:0007669"/>
    <property type="project" value="InterPro"/>
</dbReference>
<protein>
    <recommendedName>
        <fullName evidence="9">Transportin-1</fullName>
    </recommendedName>
    <alternativeName>
        <fullName evidence="10">Importin beta-2</fullName>
    </alternativeName>
    <alternativeName>
        <fullName evidence="11">Karyopherin beta-2</fullName>
    </alternativeName>
</protein>
<keyword evidence="4" id="KW-0963">Cytoplasm</keyword>
<keyword evidence="13" id="KW-1185">Reference proteome</keyword>
<evidence type="ECO:0000256" key="5">
    <source>
        <dbReference type="ARBA" id="ARBA00022737"/>
    </source>
</evidence>
<dbReference type="Pfam" id="PF03810">
    <property type="entry name" value="IBN_N"/>
    <property type="match status" value="1"/>
</dbReference>
<dbReference type="GO" id="GO:0031981">
    <property type="term" value="C:nuclear lumen"/>
    <property type="evidence" value="ECO:0007669"/>
    <property type="project" value="UniProtKB-ARBA"/>
</dbReference>
<dbReference type="Pfam" id="PF25780">
    <property type="entry name" value="TPR_IPO5"/>
    <property type="match status" value="1"/>
</dbReference>
<name>A0A6I9NLG6_9TELE</name>
<evidence type="ECO:0000256" key="2">
    <source>
        <dbReference type="ARBA" id="ARBA00004496"/>
    </source>
</evidence>
<evidence type="ECO:0000256" key="3">
    <source>
        <dbReference type="ARBA" id="ARBA00022448"/>
    </source>
</evidence>
<evidence type="ECO:0000313" key="14">
    <source>
        <dbReference type="RefSeq" id="XP_010775420.1"/>
    </source>
</evidence>
<dbReference type="Proteomes" id="UP000504611">
    <property type="component" value="Unplaced"/>
</dbReference>
<dbReference type="SMART" id="SM00913">
    <property type="entry name" value="IBN_N"/>
    <property type="match status" value="1"/>
</dbReference>
<comment type="similarity">
    <text evidence="8">Belongs to the importin beta family. Importin beta-2 subfamily.</text>
</comment>
<dbReference type="SUPFAM" id="SSF48371">
    <property type="entry name" value="ARM repeat"/>
    <property type="match status" value="1"/>
</dbReference>
<evidence type="ECO:0000256" key="9">
    <source>
        <dbReference type="ARBA" id="ARBA00067327"/>
    </source>
</evidence>
<dbReference type="InterPro" id="IPR011989">
    <property type="entry name" value="ARM-like"/>
</dbReference>
<keyword evidence="6" id="KW-0653">Protein transport</keyword>
<keyword evidence="5" id="KW-0677">Repeat</keyword>
<dbReference type="RefSeq" id="XP_010775420.1">
    <property type="nucleotide sequence ID" value="XM_010777118.1"/>
</dbReference>
<keyword evidence="3" id="KW-0813">Transport</keyword>
<dbReference type="PANTHER" id="PTHR10527">
    <property type="entry name" value="IMPORTIN BETA"/>
    <property type="match status" value="1"/>
</dbReference>
<dbReference type="PROSITE" id="PS50166">
    <property type="entry name" value="IMPORTIN_B_NT"/>
    <property type="match status" value="1"/>
</dbReference>
<feature type="domain" description="Importin N-terminal" evidence="12">
    <location>
        <begin position="31"/>
        <end position="99"/>
    </location>
</feature>
<sequence length="268" mass="30365">MEWQPDEQGLQQVLQLLKDSQSPNTVTQRAVQQKLEQLNQFPDFNNYLIFVLTRLKTEDEPTRSLSGLILKNNVKAHYQNFPPTVAEFIKQECLNNIGDPSPLIRATIGILITTIASKGELQTWPELLPQLCNLLNSEDYNTCEGSFGALQKICEDSSELLDSDALNRPLNIMIPKFLQFFKHCSPKIRSHAIACVNQFIIGRAQALMDNIDTFIESLFALAADEDSEVRKNVCRALVMLLEVRVDRLIPHMHSIIQTATSSFRALPR</sequence>
<evidence type="ECO:0000256" key="8">
    <source>
        <dbReference type="ARBA" id="ARBA00038423"/>
    </source>
</evidence>
<evidence type="ECO:0000259" key="12">
    <source>
        <dbReference type="PROSITE" id="PS50166"/>
    </source>
</evidence>
<dbReference type="AlphaFoldDB" id="A0A6I9NLG6"/>
<dbReference type="FunFam" id="1.25.10.10:FF:000028">
    <property type="entry name" value="Transportin-1 isoform 1"/>
    <property type="match status" value="1"/>
</dbReference>
<evidence type="ECO:0000256" key="10">
    <source>
        <dbReference type="ARBA" id="ARBA00076938"/>
    </source>
</evidence>
<dbReference type="GO" id="GO:0005737">
    <property type="term" value="C:cytoplasm"/>
    <property type="evidence" value="ECO:0007669"/>
    <property type="project" value="UniProtKB-SubCell"/>
</dbReference>
<dbReference type="OrthoDB" id="951172at2759"/>
<dbReference type="GO" id="GO:0031267">
    <property type="term" value="F:small GTPase binding"/>
    <property type="evidence" value="ECO:0007669"/>
    <property type="project" value="InterPro"/>
</dbReference>
<dbReference type="GeneID" id="104950577"/>
<evidence type="ECO:0000256" key="7">
    <source>
        <dbReference type="ARBA" id="ARBA00023242"/>
    </source>
</evidence>
<organism evidence="13 14">
    <name type="scientific">Notothenia coriiceps</name>
    <name type="common">black rockcod</name>
    <dbReference type="NCBI Taxonomy" id="8208"/>
    <lineage>
        <taxon>Eukaryota</taxon>
        <taxon>Metazoa</taxon>
        <taxon>Chordata</taxon>
        <taxon>Craniata</taxon>
        <taxon>Vertebrata</taxon>
        <taxon>Euteleostomi</taxon>
        <taxon>Actinopterygii</taxon>
        <taxon>Neopterygii</taxon>
        <taxon>Teleostei</taxon>
        <taxon>Neoteleostei</taxon>
        <taxon>Acanthomorphata</taxon>
        <taxon>Eupercaria</taxon>
        <taxon>Perciformes</taxon>
        <taxon>Notothenioidei</taxon>
        <taxon>Nototheniidae</taxon>
        <taxon>Notothenia</taxon>
    </lineage>
</organism>
<gene>
    <name evidence="14" type="primary">LOC104950577</name>
</gene>
<reference evidence="14" key="1">
    <citation type="submission" date="2025-08" db="UniProtKB">
        <authorList>
            <consortium name="RefSeq"/>
        </authorList>
    </citation>
    <scope>IDENTIFICATION</scope>
    <source>
        <tissue evidence="14">Muscle</tissue>
    </source>
</reference>
<dbReference type="KEGG" id="ncc:104950577"/>